<evidence type="ECO:0000256" key="5">
    <source>
        <dbReference type="ARBA" id="ARBA00023295"/>
    </source>
</evidence>
<feature type="compositionally biased region" description="Pro residues" evidence="8">
    <location>
        <begin position="740"/>
        <end position="758"/>
    </location>
</feature>
<dbReference type="Gene3D" id="2.60.40.290">
    <property type="match status" value="1"/>
</dbReference>
<dbReference type="Gene3D" id="1.50.10.10">
    <property type="match status" value="1"/>
</dbReference>
<name>A0A455T604_9CHLR</name>
<dbReference type="SMART" id="SM00637">
    <property type="entry name" value="CBD_II"/>
    <property type="match status" value="1"/>
</dbReference>
<dbReference type="EMBL" id="AP019377">
    <property type="protein sequence ID" value="BBH95426.1"/>
    <property type="molecule type" value="Genomic_DNA"/>
</dbReference>
<dbReference type="Gene3D" id="2.170.160.10">
    <property type="entry name" value="Endo-1,4-beta-glucanase f. Domain 2"/>
    <property type="match status" value="1"/>
</dbReference>
<keyword evidence="5" id="KW-0326">Glycosidase</keyword>
<dbReference type="InterPro" id="IPR012291">
    <property type="entry name" value="CBM2_carb-bd_dom_sf"/>
</dbReference>
<protein>
    <recommendedName>
        <fullName evidence="9">CBM2 domain-containing protein</fullName>
    </recommendedName>
</protein>
<feature type="active site" description="Proton donor" evidence="7">
    <location>
        <position position="96"/>
    </location>
</feature>
<feature type="region of interest" description="Disordered" evidence="8">
    <location>
        <begin position="681"/>
        <end position="761"/>
    </location>
</feature>
<keyword evidence="1" id="KW-0732">Signal</keyword>
<dbReference type="AlphaFoldDB" id="A0A455T604"/>
<dbReference type="Pfam" id="PF00553">
    <property type="entry name" value="CBM_2"/>
    <property type="match status" value="1"/>
</dbReference>
<feature type="compositionally biased region" description="Low complexity" evidence="8">
    <location>
        <begin position="709"/>
        <end position="719"/>
    </location>
</feature>
<dbReference type="InterPro" id="IPR008965">
    <property type="entry name" value="CBM2/CBM3_carb-bd_dom_sf"/>
</dbReference>
<dbReference type="SUPFAM" id="SSF49384">
    <property type="entry name" value="Carbohydrate-binding domain"/>
    <property type="match status" value="1"/>
</dbReference>
<keyword evidence="3" id="KW-0136">Cellulose degradation</keyword>
<dbReference type="PRINTS" id="PR00844">
    <property type="entry name" value="GLHYDRLASE48"/>
</dbReference>
<feature type="compositionally biased region" description="Low complexity" evidence="8">
    <location>
        <begin position="729"/>
        <end position="739"/>
    </location>
</feature>
<sequence length="870" mass="94109">MNRKRILRTASLALVMLALLVGGVLGLQQLTITRAANNQSTSAAQATSVYTQRFLTLYNEIKNPANGYFSSLGIPYHSVETLIVEAPDYGHETTSETFSFWIWLEATYGEVTGNWQPFINAWQTMDKYMIPAHADQPTNSGYNPSSPAQYAPESPNITDYPVQLDSSVPVGQDPLFNELQQTYGTPDIYGMPWLLDTDNWYGYGHCGDGTTKPSYINSYQRGSSESVWKTVVHPECETFTWGSNDGTGFLSLFTKPASGGSYQQQWRYTDAPDADARTIQAAYWAYTWASAQGQASTISAQIAEAAKMGDYLRYSLFDKYFKTLGCQSPSCPAGTGKNSATYLLGWYYAWGGALPSAGNWAWRIGSSAAHQGYQNPLAAWALSNVPALEPKSPTAPSDWATSLQRQLQFYQWLQSAEGAIAGGATNSWDGHYGTPPAGDPTFYGMAYDWEPVYHDPPSNNWFGFQAWSMERLAEYYYVTGNATAKSILDKWVAWAKSVTTVNSNGTYSIPSTLNWSGQPSQNWTANSTPVPNTNLHVTVVDTTTDVGVTAALAKTLLFYAAKSGDTSSRTLAQTLLDDMWNNYSDSIGVSNPETRTDYNQFNDSVYIPSGWTGKNAQGATLNSSTTFLTERPKYTQDPNWPKVQAYLNGGPAPTFNYHRFWAQADIAMAMADVDILFPPSSSGTPTPTATATATSTSTPTATPTPRPTVTPTATATSTPTPTPTPRPTVTPTATATSTPTPTPTPRPTVTPTPTPSPTPSAGLSCRVQYVITSQWPGGFGAIIYITNTGTTTINGWTLQFTFPNGQTVTQGWNGSFSQQGSTVTVTNLSYNGTIPPGTTLSNAPGFNGTWNGTNSPPTSFTLNGVACSTS</sequence>
<evidence type="ECO:0000256" key="2">
    <source>
        <dbReference type="ARBA" id="ARBA00022801"/>
    </source>
</evidence>
<keyword evidence="6" id="KW-0624">Polysaccharide degradation</keyword>
<dbReference type="InterPro" id="IPR008928">
    <property type="entry name" value="6-hairpin_glycosidase_sf"/>
</dbReference>
<dbReference type="SUPFAM" id="SSF48208">
    <property type="entry name" value="Six-hairpin glycosidases"/>
    <property type="match status" value="1"/>
</dbReference>
<dbReference type="InterPro" id="IPR012341">
    <property type="entry name" value="6hp_glycosidase-like_sf"/>
</dbReference>
<evidence type="ECO:0000256" key="8">
    <source>
        <dbReference type="SAM" id="MobiDB-lite"/>
    </source>
</evidence>
<proteinExistence type="predicted"/>
<dbReference type="Gene3D" id="4.10.870.10">
    <property type="entry name" value="Endo-1,4-beta-glucanase f. Domain 3"/>
    <property type="match status" value="1"/>
</dbReference>
<organism evidence="10">
    <name type="scientific">Thermogemmatispora argillosa</name>
    <dbReference type="NCBI Taxonomy" id="2045280"/>
    <lineage>
        <taxon>Bacteria</taxon>
        <taxon>Bacillati</taxon>
        <taxon>Chloroflexota</taxon>
        <taxon>Ktedonobacteria</taxon>
        <taxon>Thermogemmatisporales</taxon>
        <taxon>Thermogemmatisporaceae</taxon>
        <taxon>Thermogemmatispora</taxon>
    </lineage>
</organism>
<feature type="domain" description="CBM2" evidence="9">
    <location>
        <begin position="758"/>
        <end position="870"/>
    </location>
</feature>
<evidence type="ECO:0000256" key="4">
    <source>
        <dbReference type="ARBA" id="ARBA00023277"/>
    </source>
</evidence>
<reference evidence="10" key="1">
    <citation type="submission" date="2018-12" db="EMBL/GenBank/DDBJ databases">
        <title>Novel natural products biosynthetic potential of the class Ktedonobacteria.</title>
        <authorList>
            <person name="Zheng Y."/>
            <person name="Saitou A."/>
            <person name="Wang C.M."/>
            <person name="Toyoda A."/>
            <person name="Minakuchi Y."/>
            <person name="Sekiguchi Y."/>
            <person name="Ueda K."/>
            <person name="Takano H."/>
            <person name="Sakai Y."/>
            <person name="Yokota A."/>
            <person name="Yabe S."/>
        </authorList>
    </citation>
    <scope>NUCLEOTIDE SEQUENCE</scope>
    <source>
        <strain evidence="10">A3-2</strain>
    </source>
</reference>
<dbReference type="GO" id="GO:0030247">
    <property type="term" value="F:polysaccharide binding"/>
    <property type="evidence" value="ECO:0007669"/>
    <property type="project" value="UniProtKB-UniRule"/>
</dbReference>
<accession>A0A455T604</accession>
<dbReference type="InterPro" id="IPR000556">
    <property type="entry name" value="Glyco_hydro_48F"/>
</dbReference>
<evidence type="ECO:0000256" key="1">
    <source>
        <dbReference type="ARBA" id="ARBA00022729"/>
    </source>
</evidence>
<gene>
    <name evidence="10" type="ORF">KTA_36250</name>
</gene>
<keyword evidence="4" id="KW-0119">Carbohydrate metabolism</keyword>
<dbReference type="InterPro" id="IPR027390">
    <property type="entry name" value="Endoglucanase_F_dom3"/>
</dbReference>
<dbReference type="Pfam" id="PF02011">
    <property type="entry name" value="Glyco_hydro_48"/>
    <property type="match status" value="1"/>
</dbReference>
<evidence type="ECO:0000313" key="10">
    <source>
        <dbReference type="EMBL" id="BBH95426.1"/>
    </source>
</evidence>
<dbReference type="GO" id="GO:0030245">
    <property type="term" value="P:cellulose catabolic process"/>
    <property type="evidence" value="ECO:0007669"/>
    <property type="project" value="UniProtKB-KW"/>
</dbReference>
<evidence type="ECO:0000259" key="9">
    <source>
        <dbReference type="PROSITE" id="PS51173"/>
    </source>
</evidence>
<keyword evidence="2" id="KW-0378">Hydrolase</keyword>
<feature type="active site" description="Nucleophile" evidence="7">
    <location>
        <position position="273"/>
    </location>
</feature>
<dbReference type="InterPro" id="IPR001919">
    <property type="entry name" value="CBD2"/>
</dbReference>
<evidence type="ECO:0000256" key="7">
    <source>
        <dbReference type="PIRSR" id="PIRSR600556-1"/>
    </source>
</evidence>
<evidence type="ECO:0000256" key="6">
    <source>
        <dbReference type="ARBA" id="ARBA00023326"/>
    </source>
</evidence>
<dbReference type="InterPro" id="IPR023309">
    <property type="entry name" value="Endo-1-4-beta-glucanase_dom2"/>
</dbReference>
<evidence type="ECO:0000256" key="3">
    <source>
        <dbReference type="ARBA" id="ARBA00023001"/>
    </source>
</evidence>
<feature type="compositionally biased region" description="Low complexity" evidence="8">
    <location>
        <begin position="681"/>
        <end position="701"/>
    </location>
</feature>
<dbReference type="PROSITE" id="PS51173">
    <property type="entry name" value="CBM2"/>
    <property type="match status" value="1"/>
</dbReference>
<dbReference type="GO" id="GO:0008810">
    <property type="term" value="F:cellulase activity"/>
    <property type="evidence" value="ECO:0007669"/>
    <property type="project" value="InterPro"/>
</dbReference>